<dbReference type="InterPro" id="IPR016024">
    <property type="entry name" value="ARM-type_fold"/>
</dbReference>
<sequence precursor="true">MPSQSHLKSLCKSLIIAAMIGAGSCAVAQAEIFHLTSGGTIEGTLLNPDESPRSTYQVQTDSGTLILGRTTVREVVAFSAQLKQYEQFLPRMPDTIEGQFQMAKWCDQNNLPEKRDYHYNEILKREPDNLEARKALGYERFQNKWIIRDDWMRKQGYVRDGGRWRFPQDIKMTENDRSIEDQQVEWRKQVRIWRSWLKRGGDKAQEAAQELRKVTDPNAGLAVIELLEDETHPAVRELLVEALSNIKTPQTTMALVQLAANDPNDSLRDRATIGLEQRDNQVAVSYLIGQLKSSDNTVVNRAAIVLGRLKHPASILPLMDALVTTHKFQVTRGTQPGRTNAAFDSTGGGGMSFGQEKPKIIEQDLKNQGVRVALKQVLEEEVDYQFDEMAWKTWYANKKMPLNVDLRRD</sequence>
<dbReference type="SUPFAM" id="SSF48371">
    <property type="entry name" value="ARM repeat"/>
    <property type="match status" value="1"/>
</dbReference>
<feature type="signal peptide" evidence="1">
    <location>
        <begin position="1"/>
        <end position="30"/>
    </location>
</feature>
<keyword evidence="3" id="KW-1185">Reference proteome</keyword>
<reference evidence="3" key="1">
    <citation type="submission" date="2019-02" db="EMBL/GenBank/DDBJ databases">
        <title>Deep-cultivation of Planctomycetes and their phenomic and genomic characterization uncovers novel biology.</title>
        <authorList>
            <person name="Wiegand S."/>
            <person name="Jogler M."/>
            <person name="Boedeker C."/>
            <person name="Pinto D."/>
            <person name="Vollmers J."/>
            <person name="Rivas-Marin E."/>
            <person name="Kohn T."/>
            <person name="Peeters S.H."/>
            <person name="Heuer A."/>
            <person name="Rast P."/>
            <person name="Oberbeckmann S."/>
            <person name="Bunk B."/>
            <person name="Jeske O."/>
            <person name="Meyerdierks A."/>
            <person name="Storesund J.E."/>
            <person name="Kallscheuer N."/>
            <person name="Luecker S."/>
            <person name="Lage O.M."/>
            <person name="Pohl T."/>
            <person name="Merkel B.J."/>
            <person name="Hornburger P."/>
            <person name="Mueller R.-W."/>
            <person name="Bruemmer F."/>
            <person name="Labrenz M."/>
            <person name="Spormann A.M."/>
            <person name="Op den Camp H."/>
            <person name="Overmann J."/>
            <person name="Amann R."/>
            <person name="Jetten M.S.M."/>
            <person name="Mascher T."/>
            <person name="Medema M.H."/>
            <person name="Devos D.P."/>
            <person name="Kaster A.-K."/>
            <person name="Ovreas L."/>
            <person name="Rohde M."/>
            <person name="Galperin M.Y."/>
            <person name="Jogler C."/>
        </authorList>
    </citation>
    <scope>NUCLEOTIDE SEQUENCE [LARGE SCALE GENOMIC DNA]</scope>
    <source>
        <strain evidence="3">Pan97</strain>
    </source>
</reference>
<dbReference type="Pfam" id="PF13646">
    <property type="entry name" value="HEAT_2"/>
    <property type="match status" value="1"/>
</dbReference>
<dbReference type="EMBL" id="CP036289">
    <property type="protein sequence ID" value="QDU76705.1"/>
    <property type="molecule type" value="Genomic_DNA"/>
</dbReference>
<evidence type="ECO:0000256" key="1">
    <source>
        <dbReference type="SAM" id="SignalP"/>
    </source>
</evidence>
<evidence type="ECO:0008006" key="4">
    <source>
        <dbReference type="Google" id="ProtNLM"/>
    </source>
</evidence>
<proteinExistence type="predicted"/>
<dbReference type="OrthoDB" id="212249at2"/>
<dbReference type="AlphaFoldDB" id="A0A518CBU8"/>
<dbReference type="Gene3D" id="1.25.10.10">
    <property type="entry name" value="Leucine-rich Repeat Variant"/>
    <property type="match status" value="1"/>
</dbReference>
<dbReference type="RefSeq" id="WP_144975022.1">
    <property type="nucleotide sequence ID" value="NZ_CP036289.1"/>
</dbReference>
<accession>A0A518CBU8</accession>
<dbReference type="KEGG" id="bvo:Pan97_37600"/>
<protein>
    <recommendedName>
        <fullName evidence="4">HEAT repeat protein</fullName>
    </recommendedName>
</protein>
<evidence type="ECO:0000313" key="3">
    <source>
        <dbReference type="Proteomes" id="UP000318626"/>
    </source>
</evidence>
<dbReference type="Proteomes" id="UP000318626">
    <property type="component" value="Chromosome"/>
</dbReference>
<dbReference type="SMART" id="SM00567">
    <property type="entry name" value="EZ_HEAT"/>
    <property type="match status" value="3"/>
</dbReference>
<evidence type="ECO:0000313" key="2">
    <source>
        <dbReference type="EMBL" id="QDU76705.1"/>
    </source>
</evidence>
<keyword evidence="1" id="KW-0732">Signal</keyword>
<feature type="chain" id="PRO_5021722827" description="HEAT repeat protein" evidence="1">
    <location>
        <begin position="31"/>
        <end position="409"/>
    </location>
</feature>
<dbReference type="InterPro" id="IPR004155">
    <property type="entry name" value="PBS_lyase_HEAT"/>
</dbReference>
<name>A0A518CBU8_9BACT</name>
<organism evidence="2 3">
    <name type="scientific">Bremerella volcania</name>
    <dbReference type="NCBI Taxonomy" id="2527984"/>
    <lineage>
        <taxon>Bacteria</taxon>
        <taxon>Pseudomonadati</taxon>
        <taxon>Planctomycetota</taxon>
        <taxon>Planctomycetia</taxon>
        <taxon>Pirellulales</taxon>
        <taxon>Pirellulaceae</taxon>
        <taxon>Bremerella</taxon>
    </lineage>
</organism>
<dbReference type="InterPro" id="IPR011989">
    <property type="entry name" value="ARM-like"/>
</dbReference>
<gene>
    <name evidence="2" type="ORF">Pan97_37600</name>
</gene>